<organism evidence="7 8">
    <name type="scientific">Pseudonocardia oroxyli</name>
    <dbReference type="NCBI Taxonomy" id="366584"/>
    <lineage>
        <taxon>Bacteria</taxon>
        <taxon>Bacillati</taxon>
        <taxon>Actinomycetota</taxon>
        <taxon>Actinomycetes</taxon>
        <taxon>Pseudonocardiales</taxon>
        <taxon>Pseudonocardiaceae</taxon>
        <taxon>Pseudonocardia</taxon>
    </lineage>
</organism>
<dbReference type="InterPro" id="IPR036388">
    <property type="entry name" value="WH-like_DNA-bd_sf"/>
</dbReference>
<dbReference type="Pfam" id="PF04542">
    <property type="entry name" value="Sigma70_r2"/>
    <property type="match status" value="1"/>
</dbReference>
<dbReference type="PANTHER" id="PTHR43133">
    <property type="entry name" value="RNA POLYMERASE ECF-TYPE SIGMA FACTO"/>
    <property type="match status" value="1"/>
</dbReference>
<keyword evidence="4" id="KW-0804">Transcription</keyword>
<feature type="domain" description="RNA polymerase sigma factor 70 region 4 type 2" evidence="6">
    <location>
        <begin position="128"/>
        <end position="179"/>
    </location>
</feature>
<dbReference type="InterPro" id="IPR014284">
    <property type="entry name" value="RNA_pol_sigma-70_dom"/>
</dbReference>
<dbReference type="InterPro" id="IPR013324">
    <property type="entry name" value="RNA_pol_sigma_r3/r4-like"/>
</dbReference>
<dbReference type="GO" id="GO:0006352">
    <property type="term" value="P:DNA-templated transcription initiation"/>
    <property type="evidence" value="ECO:0007669"/>
    <property type="project" value="InterPro"/>
</dbReference>
<dbReference type="PANTHER" id="PTHR43133:SF62">
    <property type="entry name" value="RNA POLYMERASE SIGMA FACTOR SIGZ"/>
    <property type="match status" value="1"/>
</dbReference>
<evidence type="ECO:0000313" key="7">
    <source>
        <dbReference type="EMBL" id="SDE84426.1"/>
    </source>
</evidence>
<dbReference type="CDD" id="cd06171">
    <property type="entry name" value="Sigma70_r4"/>
    <property type="match status" value="1"/>
</dbReference>
<dbReference type="SUPFAM" id="SSF88946">
    <property type="entry name" value="Sigma2 domain of RNA polymerase sigma factors"/>
    <property type="match status" value="1"/>
</dbReference>
<protein>
    <submittedName>
        <fullName evidence="7">RNA polymerase, sigma subunit, ECF family</fullName>
    </submittedName>
</protein>
<evidence type="ECO:0000313" key="8">
    <source>
        <dbReference type="Proteomes" id="UP000198967"/>
    </source>
</evidence>
<dbReference type="GO" id="GO:0003677">
    <property type="term" value="F:DNA binding"/>
    <property type="evidence" value="ECO:0007669"/>
    <property type="project" value="InterPro"/>
</dbReference>
<dbReference type="Gene3D" id="1.10.10.10">
    <property type="entry name" value="Winged helix-like DNA-binding domain superfamily/Winged helix DNA-binding domain"/>
    <property type="match status" value="1"/>
</dbReference>
<dbReference type="GO" id="GO:0016987">
    <property type="term" value="F:sigma factor activity"/>
    <property type="evidence" value="ECO:0007669"/>
    <property type="project" value="UniProtKB-KW"/>
</dbReference>
<gene>
    <name evidence="7" type="ORF">SAMN05216377_102255</name>
</gene>
<dbReference type="SUPFAM" id="SSF88659">
    <property type="entry name" value="Sigma3 and sigma4 domains of RNA polymerase sigma factors"/>
    <property type="match status" value="1"/>
</dbReference>
<name>A0A1G7G8G6_PSEOR</name>
<dbReference type="Pfam" id="PF08281">
    <property type="entry name" value="Sigma70_r4_2"/>
    <property type="match status" value="1"/>
</dbReference>
<dbReference type="InterPro" id="IPR013325">
    <property type="entry name" value="RNA_pol_sigma_r2"/>
</dbReference>
<sequence length="193" mass="20629">MSAGPGPLTEEDLLDALAAGDRSALAGLYDRYGRQAWALARRICADDAHAEDAVQEAFLAVWRGAARFDATRGRVGTWVMTLVHHKAVDLVRREEGVRRRTTTLDEQQPLPAAPGADGAALASVTAAAVRRALAALPEEQRHALSLAYFGGYTQREVASLTDSPLGTVKSRMFAGLARLRTALGPVLAEGDLR</sequence>
<dbReference type="InterPro" id="IPR013249">
    <property type="entry name" value="RNA_pol_sigma70_r4_t2"/>
</dbReference>
<dbReference type="NCBIfam" id="TIGR02937">
    <property type="entry name" value="sigma70-ECF"/>
    <property type="match status" value="1"/>
</dbReference>
<dbReference type="AlphaFoldDB" id="A0A1G7G8G6"/>
<evidence type="ECO:0000256" key="4">
    <source>
        <dbReference type="ARBA" id="ARBA00023163"/>
    </source>
</evidence>
<dbReference type="Proteomes" id="UP000198967">
    <property type="component" value="Unassembled WGS sequence"/>
</dbReference>
<reference evidence="7 8" key="1">
    <citation type="submission" date="2016-10" db="EMBL/GenBank/DDBJ databases">
        <authorList>
            <person name="de Groot N.N."/>
        </authorList>
    </citation>
    <scope>NUCLEOTIDE SEQUENCE [LARGE SCALE GENOMIC DNA]</scope>
    <source>
        <strain evidence="7 8">CGMCC 4.3143</strain>
    </source>
</reference>
<dbReference type="STRING" id="366584.SAMN05216377_102255"/>
<dbReference type="InterPro" id="IPR039425">
    <property type="entry name" value="RNA_pol_sigma-70-like"/>
</dbReference>
<proteinExistence type="inferred from homology"/>
<keyword evidence="8" id="KW-1185">Reference proteome</keyword>
<dbReference type="EMBL" id="FNBE01000002">
    <property type="protein sequence ID" value="SDE84426.1"/>
    <property type="molecule type" value="Genomic_DNA"/>
</dbReference>
<dbReference type="Gene3D" id="1.10.1740.10">
    <property type="match status" value="1"/>
</dbReference>
<feature type="domain" description="RNA polymerase sigma-70 region 2" evidence="5">
    <location>
        <begin position="28"/>
        <end position="94"/>
    </location>
</feature>
<accession>A0A1G7G8G6</accession>
<keyword evidence="2" id="KW-0805">Transcription regulation</keyword>
<evidence type="ECO:0000259" key="5">
    <source>
        <dbReference type="Pfam" id="PF04542"/>
    </source>
</evidence>
<dbReference type="InterPro" id="IPR007627">
    <property type="entry name" value="RNA_pol_sigma70_r2"/>
</dbReference>
<comment type="similarity">
    <text evidence="1">Belongs to the sigma-70 factor family. ECF subfamily.</text>
</comment>
<evidence type="ECO:0000256" key="3">
    <source>
        <dbReference type="ARBA" id="ARBA00023082"/>
    </source>
</evidence>
<evidence type="ECO:0000256" key="1">
    <source>
        <dbReference type="ARBA" id="ARBA00010641"/>
    </source>
</evidence>
<evidence type="ECO:0000259" key="6">
    <source>
        <dbReference type="Pfam" id="PF08281"/>
    </source>
</evidence>
<evidence type="ECO:0000256" key="2">
    <source>
        <dbReference type="ARBA" id="ARBA00023015"/>
    </source>
</evidence>
<keyword evidence="3" id="KW-0731">Sigma factor</keyword>